<evidence type="ECO:0000313" key="1">
    <source>
        <dbReference type="EMBL" id="KAJ6022462.1"/>
    </source>
</evidence>
<dbReference type="PANTHER" id="PTHR33606">
    <property type="entry name" value="PROTEIN YCII"/>
    <property type="match status" value="1"/>
</dbReference>
<dbReference type="SUPFAM" id="SSF54909">
    <property type="entry name" value="Dimeric alpha+beta barrel"/>
    <property type="match status" value="1"/>
</dbReference>
<proteinExistence type="predicted"/>
<dbReference type="InterPro" id="IPR011008">
    <property type="entry name" value="Dimeric_a/b-barrel"/>
</dbReference>
<gene>
    <name evidence="1" type="ORF">N7460_012857</name>
</gene>
<keyword evidence="2" id="KW-1185">Reference proteome</keyword>
<dbReference type="AlphaFoldDB" id="A0AAD6HXV3"/>
<dbReference type="Proteomes" id="UP001219568">
    <property type="component" value="Unassembled WGS sequence"/>
</dbReference>
<organism evidence="1 2">
    <name type="scientific">Penicillium canescens</name>
    <dbReference type="NCBI Taxonomy" id="5083"/>
    <lineage>
        <taxon>Eukaryota</taxon>
        <taxon>Fungi</taxon>
        <taxon>Dikarya</taxon>
        <taxon>Ascomycota</taxon>
        <taxon>Pezizomycotina</taxon>
        <taxon>Eurotiomycetes</taxon>
        <taxon>Eurotiomycetidae</taxon>
        <taxon>Eurotiales</taxon>
        <taxon>Aspergillaceae</taxon>
        <taxon>Penicillium</taxon>
    </lineage>
</organism>
<dbReference type="InterPro" id="IPR051807">
    <property type="entry name" value="Sec-metab_biosynth-assoc"/>
</dbReference>
<comment type="caution">
    <text evidence="1">The sequence shown here is derived from an EMBL/GenBank/DDBJ whole genome shotgun (WGS) entry which is preliminary data.</text>
</comment>
<evidence type="ECO:0008006" key="3">
    <source>
        <dbReference type="Google" id="ProtNLM"/>
    </source>
</evidence>
<sequence length="116" mass="12940">MVTAGKKKEYLCIMPDRPHVLDLRRKVKGGRYEGIQSLIVSGKLIDGGAIFTEHPQESEDAQILGSVVVSTGESAEEVRQIINNDIYVNNRVGDLEKSKFIHMCLLSKNHLHNLVV</sequence>
<reference evidence="1" key="2">
    <citation type="submission" date="2023-01" db="EMBL/GenBank/DDBJ databases">
        <authorList>
            <person name="Petersen C."/>
        </authorList>
    </citation>
    <scope>NUCLEOTIDE SEQUENCE</scope>
    <source>
        <strain evidence="1">IBT 15450</strain>
    </source>
</reference>
<evidence type="ECO:0000313" key="2">
    <source>
        <dbReference type="Proteomes" id="UP001219568"/>
    </source>
</evidence>
<dbReference type="PANTHER" id="PTHR33606:SF3">
    <property type="entry name" value="PROTEIN YCII"/>
    <property type="match status" value="1"/>
</dbReference>
<dbReference type="Gene3D" id="3.30.70.1060">
    <property type="entry name" value="Dimeric alpha+beta barrel"/>
    <property type="match status" value="1"/>
</dbReference>
<reference evidence="1" key="1">
    <citation type="journal article" date="2023" name="IMA Fungus">
        <title>Comparative genomic study of the Penicillium genus elucidates a diverse pangenome and 15 lateral gene transfer events.</title>
        <authorList>
            <person name="Petersen C."/>
            <person name="Sorensen T."/>
            <person name="Nielsen M.R."/>
            <person name="Sondergaard T.E."/>
            <person name="Sorensen J.L."/>
            <person name="Fitzpatrick D.A."/>
            <person name="Frisvad J.C."/>
            <person name="Nielsen K.L."/>
        </authorList>
    </citation>
    <scope>NUCLEOTIDE SEQUENCE</scope>
    <source>
        <strain evidence="1">IBT 15450</strain>
    </source>
</reference>
<accession>A0AAD6HXV3</accession>
<name>A0AAD6HXV3_PENCN</name>
<protein>
    <recommendedName>
        <fullName evidence="3">YCII-related domain-containing protein</fullName>
    </recommendedName>
</protein>
<dbReference type="EMBL" id="JAQJZL010000016">
    <property type="protein sequence ID" value="KAJ6022462.1"/>
    <property type="molecule type" value="Genomic_DNA"/>
</dbReference>